<dbReference type="Proteomes" id="UP000270866">
    <property type="component" value="Unassembled WGS sequence"/>
</dbReference>
<name>A0A3L6N2F5_FUSOX</name>
<keyword evidence="1" id="KW-0472">Membrane</keyword>
<organism evidence="2 3">
    <name type="scientific">Fusarium oxysporum f. sp. cepae</name>
    <dbReference type="NCBI Taxonomy" id="396571"/>
    <lineage>
        <taxon>Eukaryota</taxon>
        <taxon>Fungi</taxon>
        <taxon>Dikarya</taxon>
        <taxon>Ascomycota</taxon>
        <taxon>Pezizomycotina</taxon>
        <taxon>Sordariomycetes</taxon>
        <taxon>Hypocreomycetidae</taxon>
        <taxon>Hypocreales</taxon>
        <taxon>Nectriaceae</taxon>
        <taxon>Fusarium</taxon>
        <taxon>Fusarium oxysporum species complex</taxon>
    </lineage>
</organism>
<reference evidence="2 3" key="1">
    <citation type="journal article" date="2018" name="Sci. Rep.">
        <title>Characterisation of pathogen-specific regions and novel effector candidates in Fusarium oxysporum f. sp. cepae.</title>
        <authorList>
            <person name="Armitage A.D."/>
            <person name="Taylor A."/>
            <person name="Sobczyk M.K."/>
            <person name="Baxter L."/>
            <person name="Greenfield B.P."/>
            <person name="Bates H.J."/>
            <person name="Wilson F."/>
            <person name="Jackson A.C."/>
            <person name="Ott S."/>
            <person name="Harrison R.J."/>
            <person name="Clarkson J.P."/>
        </authorList>
    </citation>
    <scope>NUCLEOTIDE SEQUENCE [LARGE SCALE GENOMIC DNA]</scope>
    <source>
        <strain evidence="2 3">FoC_Fus2</strain>
    </source>
</reference>
<evidence type="ECO:0000256" key="1">
    <source>
        <dbReference type="SAM" id="Phobius"/>
    </source>
</evidence>
<evidence type="ECO:0000313" key="3">
    <source>
        <dbReference type="Proteomes" id="UP000270866"/>
    </source>
</evidence>
<protein>
    <recommendedName>
        <fullName evidence="4">ABC-2 type transporter domain-containing protein</fullName>
    </recommendedName>
</protein>
<keyword evidence="1" id="KW-0812">Transmembrane</keyword>
<evidence type="ECO:0000313" key="2">
    <source>
        <dbReference type="EMBL" id="RKK11027.1"/>
    </source>
</evidence>
<keyword evidence="1" id="KW-1133">Transmembrane helix</keyword>
<comment type="caution">
    <text evidence="2">The sequence shown here is derived from an EMBL/GenBank/DDBJ whole genome shotgun (WGS) entry which is preliminary data.</text>
</comment>
<dbReference type="AlphaFoldDB" id="A0A3L6N2F5"/>
<proteinExistence type="predicted"/>
<feature type="transmembrane region" description="Helical" evidence="1">
    <location>
        <begin position="38"/>
        <end position="58"/>
    </location>
</feature>
<feature type="transmembrane region" description="Helical" evidence="1">
    <location>
        <begin position="12"/>
        <end position="32"/>
    </location>
</feature>
<accession>A0A3L6N2F5</accession>
<dbReference type="EMBL" id="MRCU01000010">
    <property type="protein sequence ID" value="RKK11027.1"/>
    <property type="molecule type" value="Genomic_DNA"/>
</dbReference>
<gene>
    <name evidence="2" type="ORF">BFJ65_g15019</name>
</gene>
<sequence length="112" mass="12418">MYSPFVFSSSVVLAELLYSIMCAVASYFSIYYMPGFQFFIILITEFFSVTLGQTLASITHSPFISTQFNPYLLQSKLLPLTVVRFALIRCELPDLLAVGLTGLLDRLDAAGA</sequence>
<evidence type="ECO:0008006" key="4">
    <source>
        <dbReference type="Google" id="ProtNLM"/>
    </source>
</evidence>